<dbReference type="InterPro" id="IPR053146">
    <property type="entry name" value="QDO-like"/>
</dbReference>
<dbReference type="Pfam" id="PF07883">
    <property type="entry name" value="Cupin_2"/>
    <property type="match status" value="1"/>
</dbReference>
<evidence type="ECO:0000259" key="1">
    <source>
        <dbReference type="Pfam" id="PF07883"/>
    </source>
</evidence>
<dbReference type="EMBL" id="CP041690">
    <property type="protein sequence ID" value="QEE22307.1"/>
    <property type="molecule type" value="Genomic_DNA"/>
</dbReference>
<gene>
    <name evidence="2" type="ORF">FNA67_20025</name>
</gene>
<dbReference type="Proteomes" id="UP000321062">
    <property type="component" value="Chromosome"/>
</dbReference>
<reference evidence="2 3" key="1">
    <citation type="journal article" date="2015" name="Int. J. Syst. Evol. Microbiol.">
        <title>Youhaiella tibetensis gen. nov., sp. nov., isolated from subsurface sediment.</title>
        <authorList>
            <person name="Wang Y.X."/>
            <person name="Huang F.Q."/>
            <person name="Nogi Y."/>
            <person name="Pang S.J."/>
            <person name="Wang P.K."/>
            <person name="Lv J."/>
        </authorList>
    </citation>
    <scope>NUCLEOTIDE SEQUENCE [LARGE SCALE GENOMIC DNA]</scope>
    <source>
        <strain evidence="3">fig4</strain>
    </source>
</reference>
<proteinExistence type="predicted"/>
<dbReference type="OrthoDB" id="9798709at2"/>
<dbReference type="KEGG" id="yti:FNA67_20025"/>
<accession>A0A5B9DT02</accession>
<dbReference type="InterPro" id="IPR014710">
    <property type="entry name" value="RmlC-like_jellyroll"/>
</dbReference>
<dbReference type="Gene3D" id="2.60.120.10">
    <property type="entry name" value="Jelly Rolls"/>
    <property type="match status" value="1"/>
</dbReference>
<dbReference type="PANTHER" id="PTHR36440">
    <property type="entry name" value="PUTATIVE (AFU_ORTHOLOGUE AFUA_8G07350)-RELATED"/>
    <property type="match status" value="1"/>
</dbReference>
<dbReference type="PANTHER" id="PTHR36440:SF1">
    <property type="entry name" value="PUTATIVE (AFU_ORTHOLOGUE AFUA_8G07350)-RELATED"/>
    <property type="match status" value="1"/>
</dbReference>
<name>A0A5B9DT02_9HYPH</name>
<evidence type="ECO:0000313" key="2">
    <source>
        <dbReference type="EMBL" id="QEE22307.1"/>
    </source>
</evidence>
<dbReference type="InterPro" id="IPR011051">
    <property type="entry name" value="RmlC_Cupin_sf"/>
</dbReference>
<dbReference type="SUPFAM" id="SSF51182">
    <property type="entry name" value="RmlC-like cupins"/>
    <property type="match status" value="1"/>
</dbReference>
<keyword evidence="3" id="KW-1185">Reference proteome</keyword>
<evidence type="ECO:0000313" key="3">
    <source>
        <dbReference type="Proteomes" id="UP000321062"/>
    </source>
</evidence>
<dbReference type="AlphaFoldDB" id="A0A5B9DT02"/>
<dbReference type="InterPro" id="IPR013096">
    <property type="entry name" value="Cupin_2"/>
</dbReference>
<feature type="domain" description="Cupin type-2" evidence="1">
    <location>
        <begin position="47"/>
        <end position="110"/>
    </location>
</feature>
<protein>
    <submittedName>
        <fullName evidence="2">Cupin domain-containing protein</fullName>
    </submittedName>
</protein>
<organism evidence="2 3">
    <name type="scientific">Paradevosia tibetensis</name>
    <dbReference type="NCBI Taxonomy" id="1447062"/>
    <lineage>
        <taxon>Bacteria</taxon>
        <taxon>Pseudomonadati</taxon>
        <taxon>Pseudomonadota</taxon>
        <taxon>Alphaproteobacteria</taxon>
        <taxon>Hyphomicrobiales</taxon>
        <taxon>Devosiaceae</taxon>
        <taxon>Paradevosia</taxon>
    </lineage>
</organism>
<sequence length="162" mass="17270">MRMVAFDRMVASLPGKERVARSFGIPIRIHATGAETGGAIGIWDSYLEPGGGPHWHTHTLETEAFRVISGDFRFWCGDLVLEGGPGTTVTLPPHVPHRWENIGTTPGQMIGIVSPGGFEAFFIEMERTGANTPAEVLAIETAFGIINSGLADVVAGRGDGRS</sequence>